<evidence type="ECO:0000259" key="5">
    <source>
        <dbReference type="PROSITE" id="PS50931"/>
    </source>
</evidence>
<comment type="similarity">
    <text evidence="1">Belongs to the LysR transcriptional regulatory family.</text>
</comment>
<evidence type="ECO:0000256" key="3">
    <source>
        <dbReference type="ARBA" id="ARBA00023125"/>
    </source>
</evidence>
<dbReference type="CDD" id="cd08414">
    <property type="entry name" value="PBP2_LTTR_aromatics_like"/>
    <property type="match status" value="1"/>
</dbReference>
<dbReference type="Gene3D" id="3.40.190.10">
    <property type="entry name" value="Periplasmic binding protein-like II"/>
    <property type="match status" value="2"/>
</dbReference>
<name>A0A4R1L1N7_9BACT</name>
<gene>
    <name evidence="6" type="ORF">C7378_2487</name>
</gene>
<keyword evidence="2" id="KW-0805">Transcription regulation</keyword>
<dbReference type="PANTHER" id="PTHR30346:SF28">
    <property type="entry name" value="HTH-TYPE TRANSCRIPTIONAL REGULATOR CYNR"/>
    <property type="match status" value="1"/>
</dbReference>
<dbReference type="Gene3D" id="1.10.10.10">
    <property type="entry name" value="Winged helix-like DNA-binding domain superfamily/Winged helix DNA-binding domain"/>
    <property type="match status" value="1"/>
</dbReference>
<dbReference type="Pfam" id="PF00126">
    <property type="entry name" value="HTH_1"/>
    <property type="match status" value="1"/>
</dbReference>
<dbReference type="GO" id="GO:0003677">
    <property type="term" value="F:DNA binding"/>
    <property type="evidence" value="ECO:0007669"/>
    <property type="project" value="UniProtKB-KW"/>
</dbReference>
<keyword evidence="4" id="KW-0804">Transcription</keyword>
<dbReference type="SUPFAM" id="SSF53850">
    <property type="entry name" value="Periplasmic binding protein-like II"/>
    <property type="match status" value="1"/>
</dbReference>
<dbReference type="PANTHER" id="PTHR30346">
    <property type="entry name" value="TRANSCRIPTIONAL DUAL REGULATOR HCAR-RELATED"/>
    <property type="match status" value="1"/>
</dbReference>
<dbReference type="OrthoDB" id="109562at2"/>
<dbReference type="InterPro" id="IPR036388">
    <property type="entry name" value="WH-like_DNA-bd_sf"/>
</dbReference>
<keyword evidence="3" id="KW-0238">DNA-binding</keyword>
<accession>A0A4R1L1N7</accession>
<dbReference type="GO" id="GO:0032993">
    <property type="term" value="C:protein-DNA complex"/>
    <property type="evidence" value="ECO:0007669"/>
    <property type="project" value="TreeGrafter"/>
</dbReference>
<feature type="domain" description="HTH lysR-type" evidence="5">
    <location>
        <begin position="4"/>
        <end position="61"/>
    </location>
</feature>
<evidence type="ECO:0000313" key="7">
    <source>
        <dbReference type="Proteomes" id="UP000295210"/>
    </source>
</evidence>
<evidence type="ECO:0000256" key="2">
    <source>
        <dbReference type="ARBA" id="ARBA00023015"/>
    </source>
</evidence>
<comment type="caution">
    <text evidence="6">The sequence shown here is derived from an EMBL/GenBank/DDBJ whole genome shotgun (WGS) entry which is preliminary data.</text>
</comment>
<dbReference type="SUPFAM" id="SSF46785">
    <property type="entry name" value="Winged helix' DNA-binding domain"/>
    <property type="match status" value="1"/>
</dbReference>
<organism evidence="6 7">
    <name type="scientific">Acidipila rosea</name>
    <dbReference type="NCBI Taxonomy" id="768535"/>
    <lineage>
        <taxon>Bacteria</taxon>
        <taxon>Pseudomonadati</taxon>
        <taxon>Acidobacteriota</taxon>
        <taxon>Terriglobia</taxon>
        <taxon>Terriglobales</taxon>
        <taxon>Acidobacteriaceae</taxon>
        <taxon>Acidipila</taxon>
    </lineage>
</organism>
<proteinExistence type="inferred from homology"/>
<dbReference type="Pfam" id="PF03466">
    <property type="entry name" value="LysR_substrate"/>
    <property type="match status" value="1"/>
</dbReference>
<dbReference type="PRINTS" id="PR00039">
    <property type="entry name" value="HTHLYSR"/>
</dbReference>
<keyword evidence="7" id="KW-1185">Reference proteome</keyword>
<dbReference type="EMBL" id="SMGK01000004">
    <property type="protein sequence ID" value="TCK71866.1"/>
    <property type="molecule type" value="Genomic_DNA"/>
</dbReference>
<dbReference type="AlphaFoldDB" id="A0A4R1L1N7"/>
<sequence>MVLPEIRLLQSAIVLAEELHFSRAADRLNITQSALSKQIFKLERGLGFQVFKHSHQVAELTEAGRVFIVEAREVVSHAERAVLSARAVLDGPNEILNIGKSSYTEPILVSTLLSIQLSLFPEMRIKLWSNFSNELAREVSSGALDLAVITGVPHKPQLSVLNIADNPFYIAMPMDDELAAYREVRFEQMHKRNWILLGKHINGHLYDAIHSIAAESGAYPSDVYHFTSPEEASELIREHHGLAFLARSGAWRIARDGITMRPLAEPRLRLVTSLAMRADSKSRLVNEFVKAAGRKFGVMGQTKLPLAG</sequence>
<dbReference type="InterPro" id="IPR000847">
    <property type="entry name" value="LysR_HTH_N"/>
</dbReference>
<reference evidence="6 7" key="1">
    <citation type="submission" date="2019-03" db="EMBL/GenBank/DDBJ databases">
        <title>Genomic Encyclopedia of Type Strains, Phase IV (KMG-IV): sequencing the most valuable type-strain genomes for metagenomic binning, comparative biology and taxonomic classification.</title>
        <authorList>
            <person name="Goeker M."/>
        </authorList>
    </citation>
    <scope>NUCLEOTIDE SEQUENCE [LARGE SCALE GENOMIC DNA]</scope>
    <source>
        <strain evidence="6 7">DSM 103428</strain>
    </source>
</reference>
<dbReference type="InterPro" id="IPR005119">
    <property type="entry name" value="LysR_subst-bd"/>
</dbReference>
<evidence type="ECO:0000256" key="1">
    <source>
        <dbReference type="ARBA" id="ARBA00009437"/>
    </source>
</evidence>
<dbReference type="PROSITE" id="PS50931">
    <property type="entry name" value="HTH_LYSR"/>
    <property type="match status" value="1"/>
</dbReference>
<dbReference type="Proteomes" id="UP000295210">
    <property type="component" value="Unassembled WGS sequence"/>
</dbReference>
<dbReference type="GO" id="GO:0003700">
    <property type="term" value="F:DNA-binding transcription factor activity"/>
    <property type="evidence" value="ECO:0007669"/>
    <property type="project" value="InterPro"/>
</dbReference>
<evidence type="ECO:0000256" key="4">
    <source>
        <dbReference type="ARBA" id="ARBA00023163"/>
    </source>
</evidence>
<dbReference type="RefSeq" id="WP_131997041.1">
    <property type="nucleotide sequence ID" value="NZ_SMGK01000004.1"/>
</dbReference>
<protein>
    <submittedName>
        <fullName evidence="6">LysR family transcriptional regulator</fullName>
    </submittedName>
</protein>
<evidence type="ECO:0000313" key="6">
    <source>
        <dbReference type="EMBL" id="TCK71866.1"/>
    </source>
</evidence>
<dbReference type="InterPro" id="IPR036390">
    <property type="entry name" value="WH_DNA-bd_sf"/>
</dbReference>